<evidence type="ECO:0000313" key="15">
    <source>
        <dbReference type="EMBL" id="ORX67165.1"/>
    </source>
</evidence>
<dbReference type="Gene3D" id="3.40.50.2020">
    <property type="match status" value="1"/>
</dbReference>
<evidence type="ECO:0000256" key="10">
    <source>
        <dbReference type="ARBA" id="ARBA00022726"/>
    </source>
</evidence>
<comment type="catalytic activity">
    <reaction evidence="13">
        <text>IMP + diphosphate = hypoxanthine + 5-phospho-alpha-D-ribose 1-diphosphate</text>
        <dbReference type="Rhea" id="RHEA:17973"/>
        <dbReference type="ChEBI" id="CHEBI:17368"/>
        <dbReference type="ChEBI" id="CHEBI:33019"/>
        <dbReference type="ChEBI" id="CHEBI:58017"/>
        <dbReference type="ChEBI" id="CHEBI:58053"/>
        <dbReference type="EC" id="2.4.2.8"/>
    </reaction>
</comment>
<dbReference type="RefSeq" id="XP_040741087.1">
    <property type="nucleotide sequence ID" value="XM_040890574.1"/>
</dbReference>
<dbReference type="GO" id="GO:0006166">
    <property type="term" value="P:purine ribonucleoside salvage"/>
    <property type="evidence" value="ECO:0007669"/>
    <property type="project" value="UniProtKB-KW"/>
</dbReference>
<dbReference type="InterPro" id="IPR029057">
    <property type="entry name" value="PRTase-like"/>
</dbReference>
<dbReference type="GO" id="GO:0000166">
    <property type="term" value="F:nucleotide binding"/>
    <property type="evidence" value="ECO:0007669"/>
    <property type="project" value="UniProtKB-KW"/>
</dbReference>
<keyword evidence="9 13" id="KW-0479">Metal-binding</keyword>
<dbReference type="GO" id="GO:0000287">
    <property type="term" value="F:magnesium ion binding"/>
    <property type="evidence" value="ECO:0007669"/>
    <property type="project" value="TreeGrafter"/>
</dbReference>
<dbReference type="InterPro" id="IPR005904">
    <property type="entry name" value="Hxn_phspho_trans"/>
</dbReference>
<dbReference type="Pfam" id="PF00156">
    <property type="entry name" value="Pribosyltran"/>
    <property type="match status" value="1"/>
</dbReference>
<accession>A0A1Y1W1I2</accession>
<dbReference type="OrthoDB" id="9449045at2759"/>
<keyword evidence="11 13" id="KW-0547">Nucleotide-binding</keyword>
<comment type="subcellular location">
    <subcellularLocation>
        <location evidence="2 13">Cytoplasm</location>
    </subcellularLocation>
</comment>
<feature type="domain" description="Phosphoribosyltransferase" evidence="14">
    <location>
        <begin position="62"/>
        <end position="219"/>
    </location>
</feature>
<name>A0A1Y1W1I2_9FUNG</name>
<dbReference type="AlphaFoldDB" id="A0A1Y1W1I2"/>
<dbReference type="PANTHER" id="PTHR43340">
    <property type="entry name" value="HYPOXANTHINE-GUANINE PHOSPHORIBOSYLTRANSFERASE"/>
    <property type="match status" value="1"/>
</dbReference>
<dbReference type="PANTHER" id="PTHR43340:SF1">
    <property type="entry name" value="HYPOXANTHINE PHOSPHORIBOSYLTRANSFERASE"/>
    <property type="match status" value="1"/>
</dbReference>
<dbReference type="GO" id="GO:0032263">
    <property type="term" value="P:GMP salvage"/>
    <property type="evidence" value="ECO:0007669"/>
    <property type="project" value="TreeGrafter"/>
</dbReference>
<comment type="pathway">
    <text evidence="3 13">Purine metabolism; IMP biosynthesis via salvage pathway; IMP from hypoxanthine: step 1/1.</text>
</comment>
<evidence type="ECO:0000256" key="12">
    <source>
        <dbReference type="ARBA" id="ARBA00022842"/>
    </source>
</evidence>
<evidence type="ECO:0000313" key="16">
    <source>
        <dbReference type="Proteomes" id="UP000193922"/>
    </source>
</evidence>
<dbReference type="GeneID" id="63807222"/>
<evidence type="ECO:0000256" key="9">
    <source>
        <dbReference type="ARBA" id="ARBA00022723"/>
    </source>
</evidence>
<dbReference type="EMBL" id="MCFD01000013">
    <property type="protein sequence ID" value="ORX67165.1"/>
    <property type="molecule type" value="Genomic_DNA"/>
</dbReference>
<evidence type="ECO:0000256" key="7">
    <source>
        <dbReference type="ARBA" id="ARBA00022676"/>
    </source>
</evidence>
<keyword evidence="16" id="KW-1185">Reference proteome</keyword>
<dbReference type="GO" id="GO:0004422">
    <property type="term" value="F:hypoxanthine phosphoribosyltransferase activity"/>
    <property type="evidence" value="ECO:0007669"/>
    <property type="project" value="InterPro"/>
</dbReference>
<keyword evidence="12 13" id="KW-0460">Magnesium</keyword>
<comment type="cofactor">
    <cofactor evidence="1 13">
        <name>Mg(2+)</name>
        <dbReference type="ChEBI" id="CHEBI:18420"/>
    </cofactor>
</comment>
<evidence type="ECO:0000256" key="8">
    <source>
        <dbReference type="ARBA" id="ARBA00022679"/>
    </source>
</evidence>
<dbReference type="GO" id="GO:0046100">
    <property type="term" value="P:hypoxanthine metabolic process"/>
    <property type="evidence" value="ECO:0007669"/>
    <property type="project" value="TreeGrafter"/>
</dbReference>
<dbReference type="GO" id="GO:0005829">
    <property type="term" value="C:cytosol"/>
    <property type="evidence" value="ECO:0007669"/>
    <property type="project" value="TreeGrafter"/>
</dbReference>
<dbReference type="InterPro" id="IPR050408">
    <property type="entry name" value="HGPRT"/>
</dbReference>
<dbReference type="STRING" id="61395.A0A1Y1W1I2"/>
<evidence type="ECO:0000256" key="6">
    <source>
        <dbReference type="ARBA" id="ARBA00022490"/>
    </source>
</evidence>
<dbReference type="UniPathway" id="UPA00591">
    <property type="reaction ID" value="UER00648"/>
</dbReference>
<evidence type="ECO:0000256" key="11">
    <source>
        <dbReference type="ARBA" id="ARBA00022741"/>
    </source>
</evidence>
<keyword evidence="6 13" id="KW-0963">Cytoplasm</keyword>
<dbReference type="SUPFAM" id="SSF53271">
    <property type="entry name" value="PRTase-like"/>
    <property type="match status" value="1"/>
</dbReference>
<dbReference type="GO" id="GO:0006178">
    <property type="term" value="P:guanine salvage"/>
    <property type="evidence" value="ECO:0007669"/>
    <property type="project" value="TreeGrafter"/>
</dbReference>
<evidence type="ECO:0000256" key="3">
    <source>
        <dbReference type="ARBA" id="ARBA00004669"/>
    </source>
</evidence>
<organism evidence="15 16">
    <name type="scientific">Linderina pennispora</name>
    <dbReference type="NCBI Taxonomy" id="61395"/>
    <lineage>
        <taxon>Eukaryota</taxon>
        <taxon>Fungi</taxon>
        <taxon>Fungi incertae sedis</taxon>
        <taxon>Zoopagomycota</taxon>
        <taxon>Kickxellomycotina</taxon>
        <taxon>Kickxellomycetes</taxon>
        <taxon>Kickxellales</taxon>
        <taxon>Kickxellaceae</taxon>
        <taxon>Linderina</taxon>
    </lineage>
</organism>
<keyword evidence="7 13" id="KW-0328">Glycosyltransferase</keyword>
<dbReference type="InterPro" id="IPR000836">
    <property type="entry name" value="PRTase_dom"/>
</dbReference>
<evidence type="ECO:0000256" key="2">
    <source>
        <dbReference type="ARBA" id="ARBA00004496"/>
    </source>
</evidence>
<dbReference type="FunFam" id="3.40.50.2020:FF:000053">
    <property type="entry name" value="Hypoxanthine phosphoribosyltransferase"/>
    <property type="match status" value="1"/>
</dbReference>
<dbReference type="NCBIfam" id="TIGR01203">
    <property type="entry name" value="HGPRTase"/>
    <property type="match status" value="1"/>
</dbReference>
<proteinExistence type="inferred from homology"/>
<dbReference type="EC" id="2.4.2.8" evidence="5 13"/>
<protein>
    <recommendedName>
        <fullName evidence="5 13">Hypoxanthine phosphoribosyltransferase</fullName>
        <ecNumber evidence="5 13">2.4.2.8</ecNumber>
    </recommendedName>
</protein>
<dbReference type="CDD" id="cd06223">
    <property type="entry name" value="PRTases_typeI"/>
    <property type="match status" value="1"/>
</dbReference>
<evidence type="ECO:0000256" key="1">
    <source>
        <dbReference type="ARBA" id="ARBA00001946"/>
    </source>
</evidence>
<dbReference type="Proteomes" id="UP000193922">
    <property type="component" value="Unassembled WGS sequence"/>
</dbReference>
<sequence length="233" mass="26930">MKLRIAALHTQLPPLIRQEIKSSDRRGLQWIDVVEDKFNYNLDHFVIPDHYQHDVKSILIPHGLIMDRIAKLAQIITSEYDNERITVCCVLKGGHQFFSDLINYMKKALNKQGKTLPLTLDFVRVKSYENDQSTGDVRISWTEKELKELKGKNLLLVEDIIDTGNTMKKLLATLDKYELKSLKVASLLLKKTPLSCGYVPDYVGFAVPDLFVVGYCLDYNDIFRDLDHILRYQ</sequence>
<reference evidence="15 16" key="1">
    <citation type="submission" date="2016-07" db="EMBL/GenBank/DDBJ databases">
        <title>Pervasive Adenine N6-methylation of Active Genes in Fungi.</title>
        <authorList>
            <consortium name="DOE Joint Genome Institute"/>
            <person name="Mondo S.J."/>
            <person name="Dannebaum R.O."/>
            <person name="Kuo R.C."/>
            <person name="Labutti K."/>
            <person name="Haridas S."/>
            <person name="Kuo A."/>
            <person name="Salamov A."/>
            <person name="Ahrendt S.R."/>
            <person name="Lipzen A."/>
            <person name="Sullivan W."/>
            <person name="Andreopoulos W.B."/>
            <person name="Clum A."/>
            <person name="Lindquist E."/>
            <person name="Daum C."/>
            <person name="Ramamoorthy G.K."/>
            <person name="Gryganskyi A."/>
            <person name="Culley D."/>
            <person name="Magnuson J.K."/>
            <person name="James T.Y."/>
            <person name="O'Malley M.A."/>
            <person name="Stajich J.E."/>
            <person name="Spatafora J.W."/>
            <person name="Visel A."/>
            <person name="Grigoriev I.V."/>
        </authorList>
    </citation>
    <scope>NUCLEOTIDE SEQUENCE [LARGE SCALE GENOMIC DNA]</scope>
    <source>
        <strain evidence="15 16">ATCC 12442</strain>
    </source>
</reference>
<evidence type="ECO:0000259" key="14">
    <source>
        <dbReference type="Pfam" id="PF00156"/>
    </source>
</evidence>
<keyword evidence="8 13" id="KW-0808">Transferase</keyword>
<dbReference type="GO" id="GO:0032264">
    <property type="term" value="P:IMP salvage"/>
    <property type="evidence" value="ECO:0007669"/>
    <property type="project" value="UniProtKB-UniPathway"/>
</dbReference>
<gene>
    <name evidence="15" type="ORF">DL89DRAFT_294940</name>
</gene>
<evidence type="ECO:0000256" key="4">
    <source>
        <dbReference type="ARBA" id="ARBA00008391"/>
    </source>
</evidence>
<comment type="caution">
    <text evidence="15">The sequence shown here is derived from an EMBL/GenBank/DDBJ whole genome shotgun (WGS) entry which is preliminary data.</text>
</comment>
<evidence type="ECO:0000256" key="13">
    <source>
        <dbReference type="RuleBase" id="RU364099"/>
    </source>
</evidence>
<comment type="similarity">
    <text evidence="4 13">Belongs to the purine/pyrimidine phosphoribosyltransferase family.</text>
</comment>
<evidence type="ECO:0000256" key="5">
    <source>
        <dbReference type="ARBA" id="ARBA00011895"/>
    </source>
</evidence>
<keyword evidence="10 13" id="KW-0660">Purine salvage</keyword>